<reference evidence="2 3" key="1">
    <citation type="submission" date="2018-06" db="EMBL/GenBank/DDBJ databases">
        <title>Genomic Encyclopedia of Type Strains, Phase IV (KMG-IV): sequencing the most valuable type-strain genomes for metagenomic binning, comparative biology and taxonomic classification.</title>
        <authorList>
            <person name="Goeker M."/>
        </authorList>
    </citation>
    <scope>NUCLEOTIDE SEQUENCE [LARGE SCALE GENOMIC DNA]</scope>
    <source>
        <strain evidence="2 3">DSM 25619</strain>
    </source>
</reference>
<keyword evidence="1" id="KW-1133">Transmembrane helix</keyword>
<sequence>MIFKMTTLIVSLLVIGLPLSVVIAAYAERKYLESQSGTQYAEIKAFGVWVVSLVTIFSISLFFINIIASYL</sequence>
<comment type="caution">
    <text evidence="2">The sequence shown here is derived from an EMBL/GenBank/DDBJ whole genome shotgun (WGS) entry which is preliminary data.</text>
</comment>
<dbReference type="Proteomes" id="UP000252893">
    <property type="component" value="Unassembled WGS sequence"/>
</dbReference>
<dbReference type="EMBL" id="QNRH01000001">
    <property type="protein sequence ID" value="RBO99291.1"/>
    <property type="molecule type" value="Genomic_DNA"/>
</dbReference>
<evidence type="ECO:0000256" key="1">
    <source>
        <dbReference type="SAM" id="Phobius"/>
    </source>
</evidence>
<protein>
    <submittedName>
        <fullName evidence="2">Uncharacterized protein</fullName>
    </submittedName>
</protein>
<name>A0A366EAA5_9HYPH</name>
<keyword evidence="1" id="KW-0812">Transmembrane</keyword>
<evidence type="ECO:0000313" key="3">
    <source>
        <dbReference type="Proteomes" id="UP000252893"/>
    </source>
</evidence>
<organism evidence="2 3">
    <name type="scientific">Pseudochrobactrum asaccharolyticum</name>
    <dbReference type="NCBI Taxonomy" id="354351"/>
    <lineage>
        <taxon>Bacteria</taxon>
        <taxon>Pseudomonadati</taxon>
        <taxon>Pseudomonadota</taxon>
        <taxon>Alphaproteobacteria</taxon>
        <taxon>Hyphomicrobiales</taxon>
        <taxon>Brucellaceae</taxon>
        <taxon>Pseudochrobactrum</taxon>
    </lineage>
</organism>
<gene>
    <name evidence="2" type="ORF">DFR47_101906</name>
</gene>
<proteinExistence type="predicted"/>
<accession>A0A366EAA5</accession>
<keyword evidence="1" id="KW-0472">Membrane</keyword>
<dbReference type="AlphaFoldDB" id="A0A366EAA5"/>
<keyword evidence="3" id="KW-1185">Reference proteome</keyword>
<evidence type="ECO:0000313" key="2">
    <source>
        <dbReference type="EMBL" id="RBO99291.1"/>
    </source>
</evidence>
<feature type="transmembrane region" description="Helical" evidence="1">
    <location>
        <begin position="48"/>
        <end position="68"/>
    </location>
</feature>